<comment type="caution">
    <text evidence="1">The sequence shown here is derived from an EMBL/GenBank/DDBJ whole genome shotgun (WGS) entry which is preliminary data.</text>
</comment>
<dbReference type="PANTHER" id="PTHR13162">
    <property type="entry name" value="CCR4-NOT TRANSCRIPTION COMPLEX"/>
    <property type="match status" value="1"/>
</dbReference>
<dbReference type="GO" id="GO:0017148">
    <property type="term" value="P:negative regulation of translation"/>
    <property type="evidence" value="ECO:0007669"/>
    <property type="project" value="InterPro"/>
</dbReference>
<feature type="non-terminal residue" evidence="1">
    <location>
        <position position="403"/>
    </location>
</feature>
<feature type="non-terminal residue" evidence="1">
    <location>
        <position position="1"/>
    </location>
</feature>
<dbReference type="AlphaFoldDB" id="A0A813G1L9"/>
<protein>
    <submittedName>
        <fullName evidence="1">Uncharacterized protein</fullName>
    </submittedName>
</protein>
<dbReference type="GO" id="GO:0030015">
    <property type="term" value="C:CCR4-NOT core complex"/>
    <property type="evidence" value="ECO:0007669"/>
    <property type="project" value="InterPro"/>
</dbReference>
<accession>A0A813G1L9</accession>
<dbReference type="PANTHER" id="PTHR13162:SF8">
    <property type="entry name" value="CCR4-NOT TRANSCRIPTION COMPLEX SUBUNIT 1"/>
    <property type="match status" value="1"/>
</dbReference>
<dbReference type="GO" id="GO:0060090">
    <property type="term" value="F:molecular adaptor activity"/>
    <property type="evidence" value="ECO:0007669"/>
    <property type="project" value="TreeGrafter"/>
</dbReference>
<evidence type="ECO:0000313" key="2">
    <source>
        <dbReference type="Proteomes" id="UP000654075"/>
    </source>
</evidence>
<dbReference type="InterPro" id="IPR040398">
    <property type="entry name" value="Not1"/>
</dbReference>
<dbReference type="EMBL" id="CAJNNV010026672">
    <property type="protein sequence ID" value="CAE8618771.1"/>
    <property type="molecule type" value="Genomic_DNA"/>
</dbReference>
<organism evidence="1 2">
    <name type="scientific">Polarella glacialis</name>
    <name type="common">Dinoflagellate</name>
    <dbReference type="NCBI Taxonomy" id="89957"/>
    <lineage>
        <taxon>Eukaryota</taxon>
        <taxon>Sar</taxon>
        <taxon>Alveolata</taxon>
        <taxon>Dinophyceae</taxon>
        <taxon>Suessiales</taxon>
        <taxon>Suessiaceae</taxon>
        <taxon>Polarella</taxon>
    </lineage>
</organism>
<sequence length="403" mass="42021">GDARASAEASVQWPLPLPPLPVAGGLQLHGMLFGAAGTLAQRVGPGLAQELASQLRASVGCGLVAPLPGGGQVGLLWAKPLLAPVFAVAILVAASAIAADREDAHVVISLFPGMASRGVAEIVCVAVRIALPAASVPGGSESALAAGMFSASVRDSWNDPNMPSFQQLEESAARGDVTNVIAAVKESVADVNWAEVFDMIFDLPELQLGDQRSCQALLSAQKSAQGAAEPFPLAAVLRLRRNTSAQLKFLRFAMSTQSGVDFASCPPLLEPVPGIPGAEDSAKIGGPGHVWACLGLVEVLFELAEAEDYGTVREMLNAPLRSTPNALLLAICLAEDRSRGALRADLLERVAPPLFEANAGPQALLVSSALAERAPKELKRLLRSMQEKDPKINLPKVVSLLQK</sequence>
<keyword evidence="2" id="KW-1185">Reference proteome</keyword>
<dbReference type="GO" id="GO:0000288">
    <property type="term" value="P:nuclear-transcribed mRNA catabolic process, deadenylation-dependent decay"/>
    <property type="evidence" value="ECO:0007669"/>
    <property type="project" value="TreeGrafter"/>
</dbReference>
<proteinExistence type="predicted"/>
<dbReference type="Proteomes" id="UP000654075">
    <property type="component" value="Unassembled WGS sequence"/>
</dbReference>
<reference evidence="1" key="1">
    <citation type="submission" date="2021-02" db="EMBL/GenBank/DDBJ databases">
        <authorList>
            <person name="Dougan E. K."/>
            <person name="Rhodes N."/>
            <person name="Thang M."/>
            <person name="Chan C."/>
        </authorList>
    </citation>
    <scope>NUCLEOTIDE SEQUENCE</scope>
</reference>
<gene>
    <name evidence="1" type="ORF">PGLA1383_LOCUS36370</name>
</gene>
<dbReference type="GO" id="GO:0000932">
    <property type="term" value="C:P-body"/>
    <property type="evidence" value="ECO:0007669"/>
    <property type="project" value="TreeGrafter"/>
</dbReference>
<name>A0A813G1L9_POLGL</name>
<evidence type="ECO:0000313" key="1">
    <source>
        <dbReference type="EMBL" id="CAE8618771.1"/>
    </source>
</evidence>
<dbReference type="OrthoDB" id="1293584at2759"/>